<dbReference type="GO" id="GO:0019991">
    <property type="term" value="P:septate junction assembly"/>
    <property type="evidence" value="ECO:0007669"/>
    <property type="project" value="TreeGrafter"/>
</dbReference>
<dbReference type="AlphaFoldDB" id="A0AAV6UJC2"/>
<comment type="caution">
    <text evidence="2">The sequence shown here is derived from an EMBL/GenBank/DDBJ whole genome shotgun (WGS) entry which is preliminary data.</text>
</comment>
<keyword evidence="3" id="KW-1185">Reference proteome</keyword>
<dbReference type="EMBL" id="JAFNEN010000408">
    <property type="protein sequence ID" value="KAG8183731.1"/>
    <property type="molecule type" value="Genomic_DNA"/>
</dbReference>
<dbReference type="GO" id="GO:0005886">
    <property type="term" value="C:plasma membrane"/>
    <property type="evidence" value="ECO:0007669"/>
    <property type="project" value="TreeGrafter"/>
</dbReference>
<dbReference type="GO" id="GO:0060857">
    <property type="term" value="P:establishment of glial blood-brain barrier"/>
    <property type="evidence" value="ECO:0007669"/>
    <property type="project" value="TreeGrafter"/>
</dbReference>
<dbReference type="PANTHER" id="PTHR36694:SF4">
    <property type="entry name" value="LD42595P"/>
    <property type="match status" value="1"/>
</dbReference>
<evidence type="ECO:0000256" key="1">
    <source>
        <dbReference type="SAM" id="Phobius"/>
    </source>
</evidence>
<keyword evidence="1" id="KW-0812">Transmembrane</keyword>
<feature type="transmembrane region" description="Helical" evidence="1">
    <location>
        <begin position="91"/>
        <end position="116"/>
    </location>
</feature>
<sequence length="239" mass="27531">MSTTMSSTHDLLHKRKWYHRRPLLRNALFTDLQNGSYIASIFTLVQSIITQILSVFDLYVLIEASPGSTHYRYFGINFLFVYSGNKHIRNLLILCSVISFVLAVYMLVVSVILMRALRKEIEKKFRPWLTAALIFTSWNFFSILFRSIANDLYYGYHQAILIIWTLMLICNVFFILVVFSNFQELTDITRLEDMARLKMGTMSSLNTTSHSLSHYSVNMLGGAQSRSSTPHVPQTFSGV</sequence>
<feature type="transmembrane region" description="Helical" evidence="1">
    <location>
        <begin position="161"/>
        <end position="182"/>
    </location>
</feature>
<feature type="transmembrane region" description="Helical" evidence="1">
    <location>
        <begin position="37"/>
        <end position="62"/>
    </location>
</feature>
<organism evidence="2 3">
    <name type="scientific">Oedothorax gibbosus</name>
    <dbReference type="NCBI Taxonomy" id="931172"/>
    <lineage>
        <taxon>Eukaryota</taxon>
        <taxon>Metazoa</taxon>
        <taxon>Ecdysozoa</taxon>
        <taxon>Arthropoda</taxon>
        <taxon>Chelicerata</taxon>
        <taxon>Arachnida</taxon>
        <taxon>Araneae</taxon>
        <taxon>Araneomorphae</taxon>
        <taxon>Entelegynae</taxon>
        <taxon>Araneoidea</taxon>
        <taxon>Linyphiidae</taxon>
        <taxon>Erigoninae</taxon>
        <taxon>Oedothorax</taxon>
    </lineage>
</organism>
<dbReference type="PANTHER" id="PTHR36694">
    <property type="entry name" value="PASIFLORA 1, ISOFORM A-RELATED"/>
    <property type="match status" value="1"/>
</dbReference>
<evidence type="ECO:0000313" key="3">
    <source>
        <dbReference type="Proteomes" id="UP000827092"/>
    </source>
</evidence>
<dbReference type="Proteomes" id="UP000827092">
    <property type="component" value="Unassembled WGS sequence"/>
</dbReference>
<reference evidence="2 3" key="1">
    <citation type="journal article" date="2022" name="Nat. Ecol. Evol.">
        <title>A masculinizing supergene underlies an exaggerated male reproductive morph in a spider.</title>
        <authorList>
            <person name="Hendrickx F."/>
            <person name="De Corte Z."/>
            <person name="Sonet G."/>
            <person name="Van Belleghem S.M."/>
            <person name="Kostlbacher S."/>
            <person name="Vangestel C."/>
        </authorList>
    </citation>
    <scope>NUCLEOTIDE SEQUENCE [LARGE SCALE GENOMIC DNA]</scope>
    <source>
        <strain evidence="2">W744_W776</strain>
    </source>
</reference>
<keyword evidence="1" id="KW-0472">Membrane</keyword>
<keyword evidence="1" id="KW-1133">Transmembrane helix</keyword>
<accession>A0AAV6UJC2</accession>
<name>A0AAV6UJC2_9ARAC</name>
<evidence type="ECO:0000313" key="2">
    <source>
        <dbReference type="EMBL" id="KAG8183731.1"/>
    </source>
</evidence>
<proteinExistence type="predicted"/>
<gene>
    <name evidence="2" type="ORF">JTE90_002795</name>
</gene>
<dbReference type="GO" id="GO:0035159">
    <property type="term" value="P:regulation of tube length, open tracheal system"/>
    <property type="evidence" value="ECO:0007669"/>
    <property type="project" value="TreeGrafter"/>
</dbReference>
<feature type="transmembrane region" description="Helical" evidence="1">
    <location>
        <begin position="128"/>
        <end position="149"/>
    </location>
</feature>
<protein>
    <submittedName>
        <fullName evidence="2">Uncharacterized protein</fullName>
    </submittedName>
</protein>